<keyword evidence="1" id="KW-0472">Membrane</keyword>
<dbReference type="PANTHER" id="PTHR42941:SF1">
    <property type="entry name" value="SLL1037 PROTEIN"/>
    <property type="match status" value="1"/>
</dbReference>
<protein>
    <recommendedName>
        <fullName evidence="4">C4-dicarboxylate ABC transporter substrate-binding protein</fullName>
    </recommendedName>
</protein>
<feature type="transmembrane region" description="Helical" evidence="1">
    <location>
        <begin position="350"/>
        <end position="374"/>
    </location>
</feature>
<sequence length="461" mass="50836">MAEANQRKISLKFLPIPKIVRISWQDLFASLAPVVVVSVVVIAIAIHFVQPAPPSTITMTAGPKGSVLYSVAERYQKSLAKKGIKLVIMESAGSLDNLKRLIDPNVTVDVGFVQGGVADDLDIGELTSLGSVSYEPLTIVYRHPHAIHRLSELKGKPIAVGPEGSGTRVLALAILKANGIDPANANLVSLSGDKAVDALIDKQVDAAFLMGDSAARGLIRKVLHTKDLRMFDFPQADAYLRRFRYLNKLDIPAGTFDLGANLPAKPTVMMAPTMELIARPDLHPALSDILIETAQEVHGKATLLQKHGEFPAPLEHEYPISEEANRYYKSGKGFAYRYMPFWLASLTDRILVMIVPVLVVLIPGLRFVPTLYGWRIRRRIYRHYGELMALERAALGELSDEEKSELSRRLDGIERAIISGKIPGAFADETYVLRQHIKFVRERLALATSAKATNHKQETSQ</sequence>
<name>A0A2R5F1L3_9PROT</name>
<evidence type="ECO:0000256" key="1">
    <source>
        <dbReference type="SAM" id="Phobius"/>
    </source>
</evidence>
<dbReference type="EMBL" id="BDOQ01000001">
    <property type="protein sequence ID" value="GBG12580.1"/>
    <property type="molecule type" value="Genomic_DNA"/>
</dbReference>
<dbReference type="SUPFAM" id="SSF53850">
    <property type="entry name" value="Periplasmic binding protein-like II"/>
    <property type="match status" value="1"/>
</dbReference>
<evidence type="ECO:0000313" key="3">
    <source>
        <dbReference type="Proteomes" id="UP000245081"/>
    </source>
</evidence>
<evidence type="ECO:0008006" key="4">
    <source>
        <dbReference type="Google" id="ProtNLM"/>
    </source>
</evidence>
<gene>
    <name evidence="2" type="ORF">NMK_0111</name>
</gene>
<dbReference type="PANTHER" id="PTHR42941">
    <property type="entry name" value="SLL1037 PROTEIN"/>
    <property type="match status" value="1"/>
</dbReference>
<dbReference type="Gene3D" id="3.40.190.10">
    <property type="entry name" value="Periplasmic binding protein-like II"/>
    <property type="match status" value="2"/>
</dbReference>
<dbReference type="Pfam" id="PF16868">
    <property type="entry name" value="NMT1_3"/>
    <property type="match status" value="1"/>
</dbReference>
<keyword evidence="1" id="KW-1133">Transmembrane helix</keyword>
<comment type="caution">
    <text evidence="2">The sequence shown here is derived from an EMBL/GenBank/DDBJ whole genome shotgun (WGS) entry which is preliminary data.</text>
</comment>
<accession>A0A2R5F1L3</accession>
<reference evidence="2 3" key="1">
    <citation type="journal article" date="2018" name="Environ. Microbiol.">
        <title>Isolation and genomic characterization of Novimethylophilus kurashikiensis gen. nov. sp. nov., a new lanthanide-dependent methylotrophic species of Methylophilaceae.</title>
        <authorList>
            <person name="Lv H."/>
            <person name="Sahin N."/>
            <person name="Tani A."/>
        </authorList>
    </citation>
    <scope>NUCLEOTIDE SEQUENCE [LARGE SCALE GENOMIC DNA]</scope>
    <source>
        <strain evidence="2 3">La2-4</strain>
    </source>
</reference>
<proteinExistence type="predicted"/>
<evidence type="ECO:0000313" key="2">
    <source>
        <dbReference type="EMBL" id="GBG12580.1"/>
    </source>
</evidence>
<dbReference type="AlphaFoldDB" id="A0A2R5F1L3"/>
<dbReference type="Proteomes" id="UP000245081">
    <property type="component" value="Unassembled WGS sequence"/>
</dbReference>
<keyword evidence="1" id="KW-0812">Transmembrane</keyword>
<organism evidence="2 3">
    <name type="scientific">Novimethylophilus kurashikiensis</name>
    <dbReference type="NCBI Taxonomy" id="1825523"/>
    <lineage>
        <taxon>Bacteria</taxon>
        <taxon>Pseudomonadati</taxon>
        <taxon>Pseudomonadota</taxon>
        <taxon>Betaproteobacteria</taxon>
        <taxon>Nitrosomonadales</taxon>
        <taxon>Methylophilaceae</taxon>
        <taxon>Novimethylophilus</taxon>
    </lineage>
</organism>
<dbReference type="InterPro" id="IPR011852">
    <property type="entry name" value="TRAP_TAXI"/>
</dbReference>
<dbReference type="RefSeq" id="WP_227871287.1">
    <property type="nucleotide sequence ID" value="NZ_BDOQ01000001.1"/>
</dbReference>
<keyword evidence="3" id="KW-1185">Reference proteome</keyword>
<feature type="transmembrane region" description="Helical" evidence="1">
    <location>
        <begin position="27"/>
        <end position="49"/>
    </location>
</feature>